<organism evidence="1 2">
    <name type="scientific">Mycena rosella</name>
    <name type="common">Pink bonnet</name>
    <name type="synonym">Agaricus rosellus</name>
    <dbReference type="NCBI Taxonomy" id="1033263"/>
    <lineage>
        <taxon>Eukaryota</taxon>
        <taxon>Fungi</taxon>
        <taxon>Dikarya</taxon>
        <taxon>Basidiomycota</taxon>
        <taxon>Agaricomycotina</taxon>
        <taxon>Agaricomycetes</taxon>
        <taxon>Agaricomycetidae</taxon>
        <taxon>Agaricales</taxon>
        <taxon>Marasmiineae</taxon>
        <taxon>Mycenaceae</taxon>
        <taxon>Mycena</taxon>
    </lineage>
</organism>
<keyword evidence="2" id="KW-1185">Reference proteome</keyword>
<protein>
    <submittedName>
        <fullName evidence="1">Uncharacterized protein</fullName>
    </submittedName>
</protein>
<sequence>MGYSSRDLGIVAQAVSVVLHELCGTVGYNFPAGNVPRHATKDGDNSAVRVDNRDGEVGERDSPAYAMWLLLLLVAIADPYGLGVREVRSIYVNLVHIVHSLSTSLEMDTIYAWVSFSSWVAPSSSDRVYSHTHVKIRFLLDFTILDFQVRLQLRGHTLPGVVDLALDRCKLAGNLSSNSYYDTFTMESD</sequence>
<comment type="caution">
    <text evidence="1">The sequence shown here is derived from an EMBL/GenBank/DDBJ whole genome shotgun (WGS) entry which is preliminary data.</text>
</comment>
<evidence type="ECO:0000313" key="2">
    <source>
        <dbReference type="Proteomes" id="UP001221757"/>
    </source>
</evidence>
<gene>
    <name evidence="1" type="ORF">B0H17DRAFT_1136540</name>
</gene>
<accession>A0AAD7DC95</accession>
<dbReference type="AlphaFoldDB" id="A0AAD7DC95"/>
<reference evidence="1" key="1">
    <citation type="submission" date="2023-03" db="EMBL/GenBank/DDBJ databases">
        <title>Massive genome expansion in bonnet fungi (Mycena s.s.) driven by repeated elements and novel gene families across ecological guilds.</title>
        <authorList>
            <consortium name="Lawrence Berkeley National Laboratory"/>
            <person name="Harder C.B."/>
            <person name="Miyauchi S."/>
            <person name="Viragh M."/>
            <person name="Kuo A."/>
            <person name="Thoen E."/>
            <person name="Andreopoulos B."/>
            <person name="Lu D."/>
            <person name="Skrede I."/>
            <person name="Drula E."/>
            <person name="Henrissat B."/>
            <person name="Morin E."/>
            <person name="Kohler A."/>
            <person name="Barry K."/>
            <person name="LaButti K."/>
            <person name="Morin E."/>
            <person name="Salamov A."/>
            <person name="Lipzen A."/>
            <person name="Mereny Z."/>
            <person name="Hegedus B."/>
            <person name="Baldrian P."/>
            <person name="Stursova M."/>
            <person name="Weitz H."/>
            <person name="Taylor A."/>
            <person name="Grigoriev I.V."/>
            <person name="Nagy L.G."/>
            <person name="Martin F."/>
            <person name="Kauserud H."/>
        </authorList>
    </citation>
    <scope>NUCLEOTIDE SEQUENCE</scope>
    <source>
        <strain evidence="1">CBHHK067</strain>
    </source>
</reference>
<evidence type="ECO:0000313" key="1">
    <source>
        <dbReference type="EMBL" id="KAJ7687034.1"/>
    </source>
</evidence>
<dbReference type="Proteomes" id="UP001221757">
    <property type="component" value="Unassembled WGS sequence"/>
</dbReference>
<proteinExistence type="predicted"/>
<name>A0AAD7DC95_MYCRO</name>
<dbReference type="EMBL" id="JARKIE010000091">
    <property type="protein sequence ID" value="KAJ7687034.1"/>
    <property type="molecule type" value="Genomic_DNA"/>
</dbReference>